<dbReference type="SUPFAM" id="SSF52016">
    <property type="entry name" value="LeuD/IlvD-like"/>
    <property type="match status" value="1"/>
</dbReference>
<dbReference type="GO" id="GO:0019298">
    <property type="term" value="P:coenzyme B biosynthetic process"/>
    <property type="evidence" value="ECO:0007669"/>
    <property type="project" value="UniProtKB-UniRule"/>
</dbReference>
<gene>
    <name evidence="3" type="primary">hacB</name>
    <name evidence="5" type="ORF">ASJ80_14810</name>
</gene>
<dbReference type="GO" id="GO:0004409">
    <property type="term" value="F:homoaconitate hydratase activity"/>
    <property type="evidence" value="ECO:0007669"/>
    <property type="project" value="UniProtKB-UniRule"/>
</dbReference>
<accession>A0A2A2HA15</accession>
<dbReference type="Pfam" id="PF00694">
    <property type="entry name" value="Aconitase_C"/>
    <property type="match status" value="1"/>
</dbReference>
<dbReference type="InterPro" id="IPR053582">
    <property type="entry name" value="Homoaconitase_LeuD_type2"/>
</dbReference>
<evidence type="ECO:0000313" key="5">
    <source>
        <dbReference type="EMBL" id="PAV06103.1"/>
    </source>
</evidence>
<sequence length="163" mass="18113">MNEKIEGKVWKFGDNVDTDVIIPGRYLRTFSLDDLAAHVMEGVDPDFSGNVQKGDIIVADWNFGCGSSREQAPVAIKHAGVSAIVAKSFARIFYRNAINIGLPVIVADINAEKGDILKIDMEKGIIENQSTNETFKIEPFKKFMLDILKDGGLVNHYLKLKEE</sequence>
<evidence type="ECO:0000256" key="1">
    <source>
        <dbReference type="ARBA" id="ARBA00009869"/>
    </source>
</evidence>
<comment type="catalytic activity">
    <reaction evidence="3">
        <text>(2R)-homocitrate = (2R,3S)-homoisocitrate</text>
        <dbReference type="Rhea" id="RHEA:32303"/>
        <dbReference type="ChEBI" id="CHEBI:15404"/>
        <dbReference type="ChEBI" id="CHEBI:58884"/>
        <dbReference type="EC" id="4.2.1.114"/>
    </reaction>
</comment>
<evidence type="ECO:0000256" key="3">
    <source>
        <dbReference type="HAMAP-Rule" id="MF_01032"/>
    </source>
</evidence>
<dbReference type="OrthoDB" id="6505at2157"/>
<name>A0A2A2HA15_METBR</name>
<dbReference type="HAMAP" id="MF_01032">
    <property type="entry name" value="LeuD_type2"/>
    <property type="match status" value="1"/>
</dbReference>
<feature type="site" description="Critical for substrate specificity" evidence="3">
    <location>
        <position position="28"/>
    </location>
</feature>
<keyword evidence="2 3" id="KW-0456">Lyase</keyword>
<comment type="subunit">
    <text evidence="3">Heterotetramer of 2 HacA and 2 HacB proteins.</text>
</comment>
<evidence type="ECO:0000259" key="4">
    <source>
        <dbReference type="Pfam" id="PF00694"/>
    </source>
</evidence>
<dbReference type="CDD" id="cd01577">
    <property type="entry name" value="IPMI_Swivel"/>
    <property type="match status" value="1"/>
</dbReference>
<keyword evidence="6" id="KW-1185">Reference proteome</keyword>
<dbReference type="AlphaFoldDB" id="A0A2A2HA15"/>
<dbReference type="PANTHER" id="PTHR43345:SF2">
    <property type="entry name" value="3-ISOPROPYLMALATE DEHYDRATASE SMALL SUBUNIT 1"/>
    <property type="match status" value="1"/>
</dbReference>
<organism evidence="5 6">
    <name type="scientific">Methanobacterium bryantii</name>
    <dbReference type="NCBI Taxonomy" id="2161"/>
    <lineage>
        <taxon>Archaea</taxon>
        <taxon>Methanobacteriati</taxon>
        <taxon>Methanobacteriota</taxon>
        <taxon>Methanomada group</taxon>
        <taxon>Methanobacteria</taxon>
        <taxon>Methanobacteriales</taxon>
        <taxon>Methanobacteriaceae</taxon>
        <taxon>Methanobacterium</taxon>
    </lineage>
</organism>
<evidence type="ECO:0000313" key="6">
    <source>
        <dbReference type="Proteomes" id="UP000217784"/>
    </source>
</evidence>
<comment type="function">
    <text evidence="3">Hydro-lyase with broad substrate specificity for cis-unsaturated tricarboxylic acids. Catalyzes both the reversible dehydration of (R)-homocitrate ((R)-2-hydroxybutane-1,2,4-tricarboxylate) to produce cis-homoaconitate ((Z)-but-1-ene-1,2,4-tricarboxylate), and its hydration to homoisocitrate ((1R,2S)-1-hydroxybutane-1,2,4-tricarboxylate). Is also able to hydrate the analogous longer chain substrates cis-homo(2)-aconitate, cis-homo(3)-aconitate. All these reactions are part of the biosynthesis pathway of coenzyme B.</text>
</comment>
<dbReference type="InterPro" id="IPR033940">
    <property type="entry name" value="IPMI_Swivel"/>
</dbReference>
<comment type="similarity">
    <text evidence="1 3">Belongs to the LeuD family. LeuD type 2 subfamily.</text>
</comment>
<dbReference type="PANTHER" id="PTHR43345">
    <property type="entry name" value="3-ISOPROPYLMALATE DEHYDRATASE SMALL SUBUNIT 2-RELATED-RELATED"/>
    <property type="match status" value="1"/>
</dbReference>
<dbReference type="Gene3D" id="3.20.19.10">
    <property type="entry name" value="Aconitase, domain 4"/>
    <property type="match status" value="1"/>
</dbReference>
<dbReference type="NCBIfam" id="TIGR02087">
    <property type="entry name" value="LEUD_arch"/>
    <property type="match status" value="1"/>
</dbReference>
<dbReference type="RefSeq" id="WP_069583548.1">
    <property type="nucleotide sequence ID" value="NZ_LMVM01000001.1"/>
</dbReference>
<feature type="short sequence motif" description="YLRT" evidence="3">
    <location>
        <begin position="26"/>
        <end position="29"/>
    </location>
</feature>
<dbReference type="NCBIfam" id="NF040625">
    <property type="entry name" value="HacB2_Meth"/>
    <property type="match status" value="1"/>
</dbReference>
<protein>
    <recommendedName>
        <fullName evidence="3">Methanogen homoaconitase small subunit</fullName>
        <shortName evidence="3">HACN</shortName>
        <ecNumber evidence="3">4.2.1.114</ecNumber>
    </recommendedName>
    <alternativeName>
        <fullName evidence="3">Homoaconitate hydratase</fullName>
    </alternativeName>
</protein>
<dbReference type="EC" id="4.2.1.114" evidence="3"/>
<feature type="domain" description="Aconitase A/isopropylmalate dehydratase small subunit swivel" evidence="4">
    <location>
        <begin position="54"/>
        <end position="102"/>
    </location>
</feature>
<dbReference type="EMBL" id="LMVM01000001">
    <property type="protein sequence ID" value="PAV06103.1"/>
    <property type="molecule type" value="Genomic_DNA"/>
</dbReference>
<dbReference type="Proteomes" id="UP000217784">
    <property type="component" value="Unassembled WGS sequence"/>
</dbReference>
<dbReference type="InterPro" id="IPR050075">
    <property type="entry name" value="LeuD"/>
</dbReference>
<dbReference type="InterPro" id="IPR011827">
    <property type="entry name" value="LeuD_type2/HacB/DmdB"/>
</dbReference>
<proteinExistence type="inferred from homology"/>
<dbReference type="UniPathway" id="UPA00919"/>
<comment type="caution">
    <text evidence="5">The sequence shown here is derived from an EMBL/GenBank/DDBJ whole genome shotgun (WGS) entry which is preliminary data.</text>
</comment>
<comment type="pathway">
    <text evidence="3">Organic acid metabolism; 2-oxosuberate biosynthesis.</text>
</comment>
<reference evidence="5 6" key="1">
    <citation type="journal article" date="2017" name="BMC Genomics">
        <title>Genomic analysis of methanogenic archaea reveals a shift towards energy conservation.</title>
        <authorList>
            <person name="Gilmore S.P."/>
            <person name="Henske J.K."/>
            <person name="Sexton J.A."/>
            <person name="Solomon K.V."/>
            <person name="Seppala S."/>
            <person name="Yoo J.I."/>
            <person name="Huyett L.M."/>
            <person name="Pressman A."/>
            <person name="Cogan J.Z."/>
            <person name="Kivenson V."/>
            <person name="Peng X."/>
            <person name="Tan Y."/>
            <person name="Valentine D.L."/>
            <person name="O'Malley M.A."/>
        </authorList>
    </citation>
    <scope>NUCLEOTIDE SEQUENCE [LARGE SCALE GENOMIC DNA]</scope>
    <source>
        <strain evidence="5 6">M.o.H.</strain>
    </source>
</reference>
<evidence type="ECO:0000256" key="2">
    <source>
        <dbReference type="ARBA" id="ARBA00023239"/>
    </source>
</evidence>
<dbReference type="InterPro" id="IPR000573">
    <property type="entry name" value="AconitaseA/IPMdHydase_ssu_swvl"/>
</dbReference>
<dbReference type="InterPro" id="IPR015928">
    <property type="entry name" value="Aconitase/3IPM_dehydase_swvl"/>
</dbReference>